<protein>
    <recommendedName>
        <fullName evidence="1">Superoxide dismutase [Cu-Zn]</fullName>
        <ecNumber evidence="1">1.15.1.1</ecNumber>
    </recommendedName>
</protein>
<dbReference type="GO" id="GO:0004784">
    <property type="term" value="F:superoxide dismutase activity"/>
    <property type="evidence" value="ECO:0007669"/>
    <property type="project" value="UniProtKB-EC"/>
</dbReference>
<comment type="catalytic activity">
    <reaction evidence="1">
        <text>2 superoxide + 2 H(+) = H2O2 + O2</text>
        <dbReference type="Rhea" id="RHEA:20696"/>
        <dbReference type="ChEBI" id="CHEBI:15378"/>
        <dbReference type="ChEBI" id="CHEBI:15379"/>
        <dbReference type="ChEBI" id="CHEBI:16240"/>
        <dbReference type="ChEBI" id="CHEBI:18421"/>
        <dbReference type="EC" id="1.15.1.1"/>
    </reaction>
</comment>
<dbReference type="EMBL" id="KN609654">
    <property type="protein sequence ID" value="KHJ78560.1"/>
    <property type="molecule type" value="Genomic_DNA"/>
</dbReference>
<keyword evidence="1" id="KW-0186">Copper</keyword>
<dbReference type="Gene3D" id="2.60.40.200">
    <property type="entry name" value="Superoxide dismutase, copper/zinc binding domain"/>
    <property type="match status" value="1"/>
</dbReference>
<keyword evidence="4" id="KW-1185">Reference proteome</keyword>
<dbReference type="SUPFAM" id="SSF49329">
    <property type="entry name" value="Cu,Zn superoxide dismutase-like"/>
    <property type="match status" value="1"/>
</dbReference>
<keyword evidence="1" id="KW-0862">Zinc</keyword>
<evidence type="ECO:0000256" key="1">
    <source>
        <dbReference type="RuleBase" id="RU000393"/>
    </source>
</evidence>
<dbReference type="PANTHER" id="PTHR10003">
    <property type="entry name" value="SUPEROXIDE DISMUTASE CU-ZN -RELATED"/>
    <property type="match status" value="1"/>
</dbReference>
<comment type="cofactor">
    <cofactor evidence="1">
        <name>Zn(2+)</name>
        <dbReference type="ChEBI" id="CHEBI:29105"/>
    </cofactor>
    <text evidence="1">Binds 1 zinc ion per subunit.</text>
</comment>
<dbReference type="InterPro" id="IPR024134">
    <property type="entry name" value="SOD_Cu/Zn_/chaperone"/>
</dbReference>
<evidence type="ECO:0000259" key="2">
    <source>
        <dbReference type="Pfam" id="PF00080"/>
    </source>
</evidence>
<organism evidence="3 4">
    <name type="scientific">Oesophagostomum dentatum</name>
    <name type="common">Nodular worm</name>
    <dbReference type="NCBI Taxonomy" id="61180"/>
    <lineage>
        <taxon>Eukaryota</taxon>
        <taxon>Metazoa</taxon>
        <taxon>Ecdysozoa</taxon>
        <taxon>Nematoda</taxon>
        <taxon>Chromadorea</taxon>
        <taxon>Rhabditida</taxon>
        <taxon>Rhabditina</taxon>
        <taxon>Rhabditomorpha</taxon>
        <taxon>Strongyloidea</taxon>
        <taxon>Strongylidae</taxon>
        <taxon>Oesophagostomum</taxon>
    </lineage>
</organism>
<reference evidence="3 4" key="1">
    <citation type="submission" date="2014-03" db="EMBL/GenBank/DDBJ databases">
        <title>Draft genome of the hookworm Oesophagostomum dentatum.</title>
        <authorList>
            <person name="Mitreva M."/>
        </authorList>
    </citation>
    <scope>NUCLEOTIDE SEQUENCE [LARGE SCALE GENOMIC DNA]</scope>
    <source>
        <strain evidence="3 4">OD-Hann</strain>
    </source>
</reference>
<proteinExistence type="inferred from homology"/>
<dbReference type="InterPro" id="IPR018152">
    <property type="entry name" value="SOD_Cu/Zn_BS"/>
</dbReference>
<keyword evidence="1" id="KW-0479">Metal-binding</keyword>
<gene>
    <name evidence="3" type="ORF">OESDEN_21817</name>
</gene>
<comment type="similarity">
    <text evidence="1">Belongs to the Cu-Zn superoxide dismutase family.</text>
</comment>
<evidence type="ECO:0000313" key="3">
    <source>
        <dbReference type="EMBL" id="KHJ78560.1"/>
    </source>
</evidence>
<sequence>MEDPRTSFRHVGDLGNIVANNDSFAYVDIWDKRVRIIGPNNVIGRSVVVHANEDDLGKGTGDKKEESLKTGNAGARLACGVIGRAAHS</sequence>
<dbReference type="EC" id="1.15.1.1" evidence="1"/>
<keyword evidence="1" id="KW-0560">Oxidoreductase</keyword>
<dbReference type="Proteomes" id="UP000053660">
    <property type="component" value="Unassembled WGS sequence"/>
</dbReference>
<dbReference type="AlphaFoldDB" id="A0A0B1S5R3"/>
<dbReference type="OrthoDB" id="2015551at2759"/>
<evidence type="ECO:0000313" key="4">
    <source>
        <dbReference type="Proteomes" id="UP000053660"/>
    </source>
</evidence>
<feature type="domain" description="Superoxide dismutase copper/zinc binding" evidence="2">
    <location>
        <begin position="4"/>
        <end position="82"/>
    </location>
</feature>
<dbReference type="PRINTS" id="PR00068">
    <property type="entry name" value="CUZNDISMTASE"/>
</dbReference>
<accession>A0A0B1S5R3</accession>
<dbReference type="InterPro" id="IPR001424">
    <property type="entry name" value="SOD_Cu_Zn_dom"/>
</dbReference>
<dbReference type="PROSITE" id="PS00332">
    <property type="entry name" value="SOD_CU_ZN_2"/>
    <property type="match status" value="1"/>
</dbReference>
<dbReference type="GO" id="GO:0005507">
    <property type="term" value="F:copper ion binding"/>
    <property type="evidence" value="ECO:0007669"/>
    <property type="project" value="InterPro"/>
</dbReference>
<name>A0A0B1S5R3_OESDE</name>
<dbReference type="InterPro" id="IPR036423">
    <property type="entry name" value="SOD-like_Cu/Zn_dom_sf"/>
</dbReference>
<comment type="cofactor">
    <cofactor evidence="1">
        <name>Cu cation</name>
        <dbReference type="ChEBI" id="CHEBI:23378"/>
    </cofactor>
    <text evidence="1">Binds 1 copper ion per subunit.</text>
</comment>
<dbReference type="Pfam" id="PF00080">
    <property type="entry name" value="Sod_Cu"/>
    <property type="match status" value="1"/>
</dbReference>
<comment type="function">
    <text evidence="1">Destroys radicals which are normally produced within the cells and which are toxic to biological systems.</text>
</comment>